<accession>A0A6V7QGN4</accession>
<evidence type="ECO:0000256" key="3">
    <source>
        <dbReference type="ARBA" id="ARBA00023157"/>
    </source>
</evidence>
<dbReference type="AlphaFoldDB" id="A0A6V7QGN4"/>
<feature type="signal peptide" evidence="4">
    <location>
        <begin position="1"/>
        <end position="20"/>
    </location>
</feature>
<feature type="chain" id="PRO_5028273288" description="Cathepsin propeptide inhibitor domain-containing protein" evidence="4">
    <location>
        <begin position="21"/>
        <end position="171"/>
    </location>
</feature>
<dbReference type="GO" id="GO:0006508">
    <property type="term" value="P:proteolysis"/>
    <property type="evidence" value="ECO:0007669"/>
    <property type="project" value="InterPro"/>
</dbReference>
<evidence type="ECO:0000256" key="1">
    <source>
        <dbReference type="ARBA" id="ARBA00008455"/>
    </source>
</evidence>
<dbReference type="EMBL" id="LR862135">
    <property type="protein sequence ID" value="CAD1842313.1"/>
    <property type="molecule type" value="Genomic_DNA"/>
</dbReference>
<gene>
    <name evidence="6" type="ORF">CB5_LOCUS25524</name>
</gene>
<evidence type="ECO:0000256" key="2">
    <source>
        <dbReference type="ARBA" id="ARBA00022729"/>
    </source>
</evidence>
<evidence type="ECO:0000256" key="4">
    <source>
        <dbReference type="SAM" id="SignalP"/>
    </source>
</evidence>
<sequence length="171" mass="19194">MASKFQLVCFFLLFACVIWSSPLASCGQSDAHMMMRFEDWMRQYGRVYGSEDDKSLRFEIFKHNVNHIETFNSRNENSYTLGINQFADMTNEEFVARYAGTFFPQNIESEPTASLEDVDLSKVPDSIDWREKGAVTEVKQQGECGSCWAFSGVATTAAELSETGSGSLSSI</sequence>
<dbReference type="PROSITE" id="PS51257">
    <property type="entry name" value="PROKAR_LIPOPROTEIN"/>
    <property type="match status" value="1"/>
</dbReference>
<proteinExistence type="inferred from homology"/>
<dbReference type="Gene3D" id="3.90.70.10">
    <property type="entry name" value="Cysteine proteinases"/>
    <property type="match status" value="1"/>
</dbReference>
<organism evidence="6">
    <name type="scientific">Ananas comosus var. bracteatus</name>
    <name type="common">red pineapple</name>
    <dbReference type="NCBI Taxonomy" id="296719"/>
    <lineage>
        <taxon>Eukaryota</taxon>
        <taxon>Viridiplantae</taxon>
        <taxon>Streptophyta</taxon>
        <taxon>Embryophyta</taxon>
        <taxon>Tracheophyta</taxon>
        <taxon>Spermatophyta</taxon>
        <taxon>Magnoliopsida</taxon>
        <taxon>Liliopsida</taxon>
        <taxon>Poales</taxon>
        <taxon>Bromeliaceae</taxon>
        <taxon>Bromelioideae</taxon>
        <taxon>Ananas</taxon>
    </lineage>
</organism>
<evidence type="ECO:0000313" key="6">
    <source>
        <dbReference type="EMBL" id="CAD1842313.1"/>
    </source>
</evidence>
<dbReference type="GO" id="GO:0008234">
    <property type="term" value="F:cysteine-type peptidase activity"/>
    <property type="evidence" value="ECO:0007669"/>
    <property type="project" value="InterPro"/>
</dbReference>
<reference evidence="6" key="1">
    <citation type="submission" date="2020-07" db="EMBL/GenBank/DDBJ databases">
        <authorList>
            <person name="Lin J."/>
        </authorList>
    </citation>
    <scope>NUCLEOTIDE SEQUENCE</scope>
</reference>
<dbReference type="InterPro" id="IPR000169">
    <property type="entry name" value="Pept_cys_AS"/>
</dbReference>
<keyword evidence="3" id="KW-1015">Disulfide bond</keyword>
<dbReference type="SUPFAM" id="SSF54001">
    <property type="entry name" value="Cysteine proteinases"/>
    <property type="match status" value="1"/>
</dbReference>
<protein>
    <recommendedName>
        <fullName evidence="5">Cathepsin propeptide inhibitor domain-containing protein</fullName>
    </recommendedName>
</protein>
<dbReference type="InterPro" id="IPR013201">
    <property type="entry name" value="Prot_inhib_I29"/>
</dbReference>
<dbReference type="Pfam" id="PF00112">
    <property type="entry name" value="Peptidase_C1"/>
    <property type="match status" value="1"/>
</dbReference>
<dbReference type="InterPro" id="IPR013128">
    <property type="entry name" value="Peptidase_C1A"/>
</dbReference>
<feature type="domain" description="Cathepsin propeptide inhibitor" evidence="5">
    <location>
        <begin position="37"/>
        <end position="94"/>
    </location>
</feature>
<comment type="similarity">
    <text evidence="1">Belongs to the peptidase C1 family.</text>
</comment>
<dbReference type="InterPro" id="IPR038765">
    <property type="entry name" value="Papain-like_cys_pep_sf"/>
</dbReference>
<dbReference type="SMART" id="SM00848">
    <property type="entry name" value="Inhibitor_I29"/>
    <property type="match status" value="1"/>
</dbReference>
<dbReference type="InterPro" id="IPR000668">
    <property type="entry name" value="Peptidase_C1A_C"/>
</dbReference>
<keyword evidence="2 4" id="KW-0732">Signal</keyword>
<name>A0A6V7QGN4_ANACO</name>
<dbReference type="Gene3D" id="1.10.287.2250">
    <property type="match status" value="1"/>
</dbReference>
<dbReference type="PROSITE" id="PS00139">
    <property type="entry name" value="THIOL_PROTEASE_CYS"/>
    <property type="match status" value="1"/>
</dbReference>
<dbReference type="Pfam" id="PF08246">
    <property type="entry name" value="Inhibitor_I29"/>
    <property type="match status" value="1"/>
</dbReference>
<dbReference type="PANTHER" id="PTHR12411">
    <property type="entry name" value="CYSTEINE PROTEASE FAMILY C1-RELATED"/>
    <property type="match status" value="1"/>
</dbReference>
<evidence type="ECO:0000259" key="5">
    <source>
        <dbReference type="SMART" id="SM00848"/>
    </source>
</evidence>